<dbReference type="InterPro" id="IPR009594">
    <property type="entry name" value="Tscrpt_reg_HTH_AraC_N"/>
</dbReference>
<dbReference type="SMART" id="SM00342">
    <property type="entry name" value="HTH_ARAC"/>
    <property type="match status" value="1"/>
</dbReference>
<keyword evidence="1" id="KW-0805">Transcription regulation</keyword>
<dbReference type="InterPro" id="IPR009057">
    <property type="entry name" value="Homeodomain-like_sf"/>
</dbReference>
<keyword evidence="6" id="KW-1185">Reference proteome</keyword>
<proteinExistence type="predicted"/>
<sequence>MIDNKLNDLILVLDRLLALSSQISLINGTFQTGIPFLTVLREDEPTPVSQGVLSPSFCVVIQGNKKLQIGKNTIEYRAGNYLASSIDMPIKGQVLNATQETPYVAIRIMLTTVEIASVALEANIKIVPDNRLKLGAFVGKVDSEVLEVLERLLKLASNPQAANFLAPAVKREIIYRLLTGEDGELFYKNMLLHDEAAGISKAINWIKANFDHSLTIDQVARIGNMSISSLHHKFKAVTTMGPMQYQKQLRLQEARRLLLSGKLDVTRTALLVGYESSTQFNREYKRLFGLPPLKDIQAIHNKENYSRM</sequence>
<evidence type="ECO:0000256" key="2">
    <source>
        <dbReference type="ARBA" id="ARBA00023125"/>
    </source>
</evidence>
<name>A0ABX0JBG2_9BACL</name>
<evidence type="ECO:0000256" key="3">
    <source>
        <dbReference type="ARBA" id="ARBA00023163"/>
    </source>
</evidence>
<evidence type="ECO:0000313" key="5">
    <source>
        <dbReference type="EMBL" id="NHN31509.1"/>
    </source>
</evidence>
<accession>A0ABX0JBG2</accession>
<dbReference type="PANTHER" id="PTHR43436:SF1">
    <property type="entry name" value="TRANSCRIPTIONAL REGULATORY PROTEIN"/>
    <property type="match status" value="1"/>
</dbReference>
<organism evidence="5 6">
    <name type="scientific">Paenibacillus agricola</name>
    <dbReference type="NCBI Taxonomy" id="2716264"/>
    <lineage>
        <taxon>Bacteria</taxon>
        <taxon>Bacillati</taxon>
        <taxon>Bacillota</taxon>
        <taxon>Bacilli</taxon>
        <taxon>Bacillales</taxon>
        <taxon>Paenibacillaceae</taxon>
        <taxon>Paenibacillus</taxon>
    </lineage>
</organism>
<evidence type="ECO:0000313" key="6">
    <source>
        <dbReference type="Proteomes" id="UP001165962"/>
    </source>
</evidence>
<evidence type="ECO:0000256" key="1">
    <source>
        <dbReference type="ARBA" id="ARBA00023015"/>
    </source>
</evidence>
<keyword evidence="3" id="KW-0804">Transcription</keyword>
<dbReference type="InterPro" id="IPR018062">
    <property type="entry name" value="HTH_AraC-typ_CS"/>
</dbReference>
<dbReference type="InterPro" id="IPR018060">
    <property type="entry name" value="HTH_AraC"/>
</dbReference>
<dbReference type="Pfam" id="PF12833">
    <property type="entry name" value="HTH_18"/>
    <property type="match status" value="1"/>
</dbReference>
<dbReference type="Proteomes" id="UP001165962">
    <property type="component" value="Unassembled WGS sequence"/>
</dbReference>
<evidence type="ECO:0000259" key="4">
    <source>
        <dbReference type="PROSITE" id="PS01124"/>
    </source>
</evidence>
<keyword evidence="2" id="KW-0238">DNA-binding</keyword>
<dbReference type="SUPFAM" id="SSF46689">
    <property type="entry name" value="Homeodomain-like"/>
    <property type="match status" value="2"/>
</dbReference>
<dbReference type="EMBL" id="JAAOIW010000005">
    <property type="protein sequence ID" value="NHN31509.1"/>
    <property type="molecule type" value="Genomic_DNA"/>
</dbReference>
<dbReference type="Pfam" id="PF06719">
    <property type="entry name" value="AraC_N"/>
    <property type="match status" value="1"/>
</dbReference>
<dbReference type="PANTHER" id="PTHR43436">
    <property type="entry name" value="ARAC-FAMILY TRANSCRIPTIONAL REGULATOR"/>
    <property type="match status" value="1"/>
</dbReference>
<dbReference type="PROSITE" id="PS01124">
    <property type="entry name" value="HTH_ARAC_FAMILY_2"/>
    <property type="match status" value="1"/>
</dbReference>
<dbReference type="Gene3D" id="1.10.10.60">
    <property type="entry name" value="Homeodomain-like"/>
    <property type="match status" value="2"/>
</dbReference>
<protein>
    <submittedName>
        <fullName evidence="5">AraC family transcriptional regulator</fullName>
    </submittedName>
</protein>
<feature type="domain" description="HTH araC/xylS-type" evidence="4">
    <location>
        <begin position="200"/>
        <end position="298"/>
    </location>
</feature>
<dbReference type="RefSeq" id="WP_166151577.1">
    <property type="nucleotide sequence ID" value="NZ_JAAOIW010000005.1"/>
</dbReference>
<reference evidence="5" key="1">
    <citation type="submission" date="2020-03" db="EMBL/GenBank/DDBJ databases">
        <title>Draft sequencing of Paenibacilllus sp. S3N08.</title>
        <authorList>
            <person name="Kim D.-U."/>
        </authorList>
    </citation>
    <scope>NUCLEOTIDE SEQUENCE</scope>
    <source>
        <strain evidence="5">S3N08</strain>
    </source>
</reference>
<comment type="caution">
    <text evidence="5">The sequence shown here is derived from an EMBL/GenBank/DDBJ whole genome shotgun (WGS) entry which is preliminary data.</text>
</comment>
<gene>
    <name evidence="5" type="ORF">G9U52_16875</name>
</gene>
<dbReference type="PROSITE" id="PS00041">
    <property type="entry name" value="HTH_ARAC_FAMILY_1"/>
    <property type="match status" value="1"/>
</dbReference>